<dbReference type="SUPFAM" id="SSF54427">
    <property type="entry name" value="NTF2-like"/>
    <property type="match status" value="1"/>
</dbReference>
<dbReference type="Proteomes" id="UP001409585">
    <property type="component" value="Unassembled WGS sequence"/>
</dbReference>
<dbReference type="Pfam" id="PF13577">
    <property type="entry name" value="SnoaL_4"/>
    <property type="match status" value="1"/>
</dbReference>
<sequence>MQAEIEADFHIRQLYARFEDAAFRKDGKAYAALFTEDGEWKLGAMHIKGQSEIATTFAKLLGYTQKVQMITGKPLLKIDSNKAIARSQCTELTKMPDGSSSMAIGVYHDRFEKIGDQWLFRWRHFALHYRGPIDFSDELVPSPVYDEFPTLPNWDEPTLTKLKPEQRQK</sequence>
<gene>
    <name evidence="2" type="ORF">GCM10025791_01440</name>
</gene>
<dbReference type="CDD" id="cd00531">
    <property type="entry name" value="NTF2_like"/>
    <property type="match status" value="1"/>
</dbReference>
<organism evidence="2 3">
    <name type="scientific">Halioxenophilus aromaticivorans</name>
    <dbReference type="NCBI Taxonomy" id="1306992"/>
    <lineage>
        <taxon>Bacteria</taxon>
        <taxon>Pseudomonadati</taxon>
        <taxon>Pseudomonadota</taxon>
        <taxon>Gammaproteobacteria</taxon>
        <taxon>Alteromonadales</taxon>
        <taxon>Alteromonadaceae</taxon>
        <taxon>Halioxenophilus</taxon>
    </lineage>
</organism>
<reference evidence="3" key="1">
    <citation type="journal article" date="2019" name="Int. J. Syst. Evol. Microbiol.">
        <title>The Global Catalogue of Microorganisms (GCM) 10K type strain sequencing project: providing services to taxonomists for standard genome sequencing and annotation.</title>
        <authorList>
            <consortium name="The Broad Institute Genomics Platform"/>
            <consortium name="The Broad Institute Genome Sequencing Center for Infectious Disease"/>
            <person name="Wu L."/>
            <person name="Ma J."/>
        </authorList>
    </citation>
    <scope>NUCLEOTIDE SEQUENCE [LARGE SCALE GENOMIC DNA]</scope>
    <source>
        <strain evidence="3">JCM 19134</strain>
    </source>
</reference>
<dbReference type="InterPro" id="IPR037401">
    <property type="entry name" value="SnoaL-like"/>
</dbReference>
<proteinExistence type="predicted"/>
<dbReference type="RefSeq" id="WP_345415504.1">
    <property type="nucleotide sequence ID" value="NZ_AP031496.1"/>
</dbReference>
<protein>
    <recommendedName>
        <fullName evidence="1">SnoaL-like domain-containing protein</fullName>
    </recommendedName>
</protein>
<dbReference type="AlphaFoldDB" id="A0AAV3TXU5"/>
<dbReference type="EMBL" id="BAABLX010000001">
    <property type="protein sequence ID" value="GAA4929448.1"/>
    <property type="molecule type" value="Genomic_DNA"/>
</dbReference>
<evidence type="ECO:0000313" key="3">
    <source>
        <dbReference type="Proteomes" id="UP001409585"/>
    </source>
</evidence>
<evidence type="ECO:0000259" key="1">
    <source>
        <dbReference type="Pfam" id="PF13577"/>
    </source>
</evidence>
<dbReference type="Gene3D" id="3.10.450.50">
    <property type="match status" value="1"/>
</dbReference>
<evidence type="ECO:0000313" key="2">
    <source>
        <dbReference type="EMBL" id="GAA4929448.1"/>
    </source>
</evidence>
<dbReference type="InterPro" id="IPR032710">
    <property type="entry name" value="NTF2-like_dom_sf"/>
</dbReference>
<keyword evidence="3" id="KW-1185">Reference proteome</keyword>
<accession>A0AAV3TXU5</accession>
<feature type="domain" description="SnoaL-like" evidence="1">
    <location>
        <begin position="4"/>
        <end position="123"/>
    </location>
</feature>
<name>A0AAV3TXU5_9ALTE</name>
<comment type="caution">
    <text evidence="2">The sequence shown here is derived from an EMBL/GenBank/DDBJ whole genome shotgun (WGS) entry which is preliminary data.</text>
</comment>